<dbReference type="Gene3D" id="3.40.50.1820">
    <property type="entry name" value="alpha/beta hydrolase"/>
    <property type="match status" value="1"/>
</dbReference>
<evidence type="ECO:0000313" key="5">
    <source>
        <dbReference type="EMBL" id="MCF2220439.1"/>
    </source>
</evidence>
<proteinExistence type="inferred from homology"/>
<dbReference type="Proteomes" id="UP001430374">
    <property type="component" value="Unassembled WGS sequence"/>
</dbReference>
<evidence type="ECO:0000313" key="6">
    <source>
        <dbReference type="Proteomes" id="UP001430374"/>
    </source>
</evidence>
<dbReference type="Pfam" id="PF00135">
    <property type="entry name" value="COesterase"/>
    <property type="match status" value="1"/>
</dbReference>
<dbReference type="PROSITE" id="PS00122">
    <property type="entry name" value="CARBOXYLESTERASE_B_1"/>
    <property type="match status" value="1"/>
</dbReference>
<protein>
    <recommendedName>
        <fullName evidence="3">Carboxylic ester hydrolase</fullName>
        <ecNumber evidence="3">3.1.1.-</ecNumber>
    </recommendedName>
</protein>
<dbReference type="EMBL" id="JACSGT010000001">
    <property type="protein sequence ID" value="MCF2220439.1"/>
    <property type="molecule type" value="Genomic_DNA"/>
</dbReference>
<dbReference type="EC" id="3.1.1.-" evidence="3"/>
<evidence type="ECO:0000256" key="2">
    <source>
        <dbReference type="ARBA" id="ARBA00022801"/>
    </source>
</evidence>
<comment type="caution">
    <text evidence="5">The sequence shown here is derived from an EMBL/GenBank/DDBJ whole genome shotgun (WGS) entry which is preliminary data.</text>
</comment>
<dbReference type="InterPro" id="IPR002018">
    <property type="entry name" value="CarbesteraseB"/>
</dbReference>
<keyword evidence="2 3" id="KW-0378">Hydrolase</keyword>
<evidence type="ECO:0000259" key="4">
    <source>
        <dbReference type="Pfam" id="PF00135"/>
    </source>
</evidence>
<sequence length="442" mass="50278">MTAKQNTGIHTFHTSIGKISAIKTNGVIKAKSIRYARSERYKKPVPVEDIQTHEILDKTPVCPQHISPLLERLIQKTTIDHFEPDESPQFLTVTRPEHTVENEKLPVVVWIHGGSYEIGCGDLPTSDPSVWVKEQHIIVVSVSYRLGLFGFLGGNEERPANLGLFDIMESLKWIQKNIHSFGGNPENVTLFGQSSGGDAIAHLMISEGIDGLFKRAIIHSAPLGFRMKRGKMSLEFFRKTDFLKHEKDPLKMVDEYVKFLPSFRKYGLKTSMPFCTQYGFAPLCKEEESLPKWKANAKKYDVLIGSNHDETAFYVKTAQEGLYTYLHEKILNKIVRKTTESIYEKPAKIFAENYASGGGNIYQFKINSVLKNNYIGASHCVDLPLIFENQEAWKSAELLKDVPWKHIQENGKKLRALWAEFARTGKISDHSERPEILELRKV</sequence>
<comment type="similarity">
    <text evidence="1 3">Belongs to the type-B carboxylesterase/lipase family.</text>
</comment>
<evidence type="ECO:0000256" key="3">
    <source>
        <dbReference type="RuleBase" id="RU361235"/>
    </source>
</evidence>
<dbReference type="PANTHER" id="PTHR11559">
    <property type="entry name" value="CARBOXYLESTERASE"/>
    <property type="match status" value="1"/>
</dbReference>
<dbReference type="InterPro" id="IPR050309">
    <property type="entry name" value="Type-B_Carboxylest/Lipase"/>
</dbReference>
<keyword evidence="6" id="KW-1185">Reference proteome</keyword>
<feature type="domain" description="Carboxylesterase type B" evidence="4">
    <location>
        <begin position="26"/>
        <end position="317"/>
    </location>
</feature>
<gene>
    <name evidence="5" type="ORF">H9Q08_14220</name>
</gene>
<dbReference type="InterPro" id="IPR029058">
    <property type="entry name" value="AB_hydrolase_fold"/>
</dbReference>
<dbReference type="SUPFAM" id="SSF53474">
    <property type="entry name" value="alpha/beta-Hydrolases"/>
    <property type="match status" value="1"/>
</dbReference>
<name>A0ABS9C9U0_9FLAO</name>
<accession>A0ABS9C9U0</accession>
<dbReference type="InterPro" id="IPR019826">
    <property type="entry name" value="Carboxylesterase_B_AS"/>
</dbReference>
<dbReference type="RefSeq" id="WP_235131866.1">
    <property type="nucleotide sequence ID" value="NZ_JACSGT010000001.1"/>
</dbReference>
<evidence type="ECO:0000256" key="1">
    <source>
        <dbReference type="ARBA" id="ARBA00005964"/>
    </source>
</evidence>
<reference evidence="5" key="1">
    <citation type="submission" date="2021-08" db="EMBL/GenBank/DDBJ databases">
        <title>Complete genome sequence of Chryseobacterium sp strain PS-8.</title>
        <authorList>
            <person name="Das S.K."/>
        </authorList>
    </citation>
    <scope>NUCLEOTIDE SEQUENCE</scope>
    <source>
        <strain evidence="5">PS-8</strain>
    </source>
</reference>
<organism evidence="5 6">
    <name type="scientific">Chryseobacterium indicum</name>
    <dbReference type="NCBI Taxonomy" id="2766954"/>
    <lineage>
        <taxon>Bacteria</taxon>
        <taxon>Pseudomonadati</taxon>
        <taxon>Bacteroidota</taxon>
        <taxon>Flavobacteriia</taxon>
        <taxon>Flavobacteriales</taxon>
        <taxon>Weeksellaceae</taxon>
        <taxon>Chryseobacterium group</taxon>
        <taxon>Chryseobacterium</taxon>
    </lineage>
</organism>